<sequence length="382" mass="43103">MNNFIQSLKNRNLLHQSTFKSIIPNDITTIYGGFDPTAKSLHVGNALLLMALFRGQIHGLNSIYLVGGATGLIGDPSFKDKERPELSIENVYENTKYIMNQIKQWIHNAKEFSSMRGINTPGKELILNNADWLGKISFIDFLKRVGKHSKVSIMLQRECVKKRMEREESISYTEFTYQLLQGYDYHYLYKNYNCTLQIGGSDQLGNMIAGIDLIHRVERFDSPVFAATLPLLTNDQGKKYGKSEGNAIWLDETLCSPFDFYQFFLNSTDSLLERLLFSFTFLDAAEIAEILNEHEKNPEKRIGQIELASHVTELFHGSLKKAHTMTQLCFGSKDSFPSSSSLMDAFVGSSNFHSINQSNCGKSKVADILALVGICKSKSKTI</sequence>
<keyword evidence="12" id="KW-1185">Reference proteome</keyword>
<keyword evidence="4 9" id="KW-0067">ATP-binding</keyword>
<keyword evidence="6 9" id="KW-0030">Aminoacyl-tRNA synthetase</keyword>
<dbReference type="NCBIfam" id="TIGR00234">
    <property type="entry name" value="tyrS"/>
    <property type="match status" value="1"/>
</dbReference>
<evidence type="ECO:0000256" key="5">
    <source>
        <dbReference type="ARBA" id="ARBA00022917"/>
    </source>
</evidence>
<keyword evidence="5 9" id="KW-0648">Protein biosynthesis</keyword>
<dbReference type="Gene3D" id="3.40.50.620">
    <property type="entry name" value="HUPs"/>
    <property type="match status" value="1"/>
</dbReference>
<dbReference type="FunFam" id="1.10.240.10:FF:000001">
    <property type="entry name" value="Tyrosine--tRNA ligase"/>
    <property type="match status" value="1"/>
</dbReference>
<evidence type="ECO:0000256" key="2">
    <source>
        <dbReference type="ARBA" id="ARBA00022598"/>
    </source>
</evidence>
<dbReference type="PANTHER" id="PTHR11766:SF0">
    <property type="entry name" value="TYROSINE--TRNA LIGASE, MITOCHONDRIAL"/>
    <property type="match status" value="1"/>
</dbReference>
<dbReference type="AlphaFoldDB" id="A0A075AWW1"/>
<evidence type="ECO:0000256" key="7">
    <source>
        <dbReference type="ARBA" id="ARBA00033323"/>
    </source>
</evidence>
<reference evidence="11" key="3">
    <citation type="submission" date="2018-08" db="EMBL/GenBank/DDBJ databases">
        <title>Leveraging single-cell genomics to expand the Fungal Tree of Life.</title>
        <authorList>
            <consortium name="DOE Joint Genome Institute"/>
            <person name="Ahrendt S.R."/>
            <person name="Quandt C.A."/>
            <person name="Ciobanu D."/>
            <person name="Clum A."/>
            <person name="Salamov A."/>
            <person name="Andreopoulos B."/>
            <person name="Cheng J.-F."/>
            <person name="Woyke T."/>
            <person name="Pelin A."/>
            <person name="Henrissat B."/>
            <person name="Reynolds N."/>
            <person name="Benny G.L."/>
            <person name="Smith M.E."/>
            <person name="James T.Y."/>
            <person name="Grigoriev I.V."/>
        </authorList>
    </citation>
    <scope>NUCLEOTIDE SEQUENCE</scope>
    <source>
        <strain evidence="11">CSF55</strain>
    </source>
</reference>
<evidence type="ECO:0000256" key="3">
    <source>
        <dbReference type="ARBA" id="ARBA00022741"/>
    </source>
</evidence>
<evidence type="ECO:0000256" key="4">
    <source>
        <dbReference type="ARBA" id="ARBA00022840"/>
    </source>
</evidence>
<dbReference type="OMA" id="YMMAKDS"/>
<dbReference type="SUPFAM" id="SSF52374">
    <property type="entry name" value="Nucleotidylyl transferase"/>
    <property type="match status" value="1"/>
</dbReference>
<evidence type="ECO:0000313" key="11">
    <source>
        <dbReference type="EMBL" id="RKP21543.1"/>
    </source>
</evidence>
<dbReference type="PROSITE" id="PS00178">
    <property type="entry name" value="AA_TRNA_LIGASE_I"/>
    <property type="match status" value="1"/>
</dbReference>
<dbReference type="HOGENOM" id="CLU_024003_0_0_1"/>
<evidence type="ECO:0000313" key="10">
    <source>
        <dbReference type="EMBL" id="EPZ34599.1"/>
    </source>
</evidence>
<proteinExistence type="inferred from homology"/>
<keyword evidence="2 9" id="KW-0436">Ligase</keyword>
<dbReference type="InterPro" id="IPR024088">
    <property type="entry name" value="Tyr-tRNA-ligase_bac-type"/>
</dbReference>
<comment type="similarity">
    <text evidence="9">Belongs to the class-I aminoacyl-tRNA synthetase family.</text>
</comment>
<dbReference type="InterPro" id="IPR014729">
    <property type="entry name" value="Rossmann-like_a/b/a_fold"/>
</dbReference>
<dbReference type="PRINTS" id="PR01040">
    <property type="entry name" value="TRNASYNTHTYR"/>
</dbReference>
<dbReference type="OrthoDB" id="337870at2759"/>
<dbReference type="InterPro" id="IPR001412">
    <property type="entry name" value="aa-tRNA-synth_I_CS"/>
</dbReference>
<evidence type="ECO:0000256" key="8">
    <source>
        <dbReference type="ARBA" id="ARBA00048248"/>
    </source>
</evidence>
<gene>
    <name evidence="10" type="ORF">O9G_001901</name>
    <name evidence="11" type="ORF">ROZALSC1DRAFT_27054</name>
</gene>
<comment type="catalytic activity">
    <reaction evidence="8 9">
        <text>tRNA(Tyr) + L-tyrosine + ATP = L-tyrosyl-tRNA(Tyr) + AMP + diphosphate + H(+)</text>
        <dbReference type="Rhea" id="RHEA:10220"/>
        <dbReference type="Rhea" id="RHEA-COMP:9706"/>
        <dbReference type="Rhea" id="RHEA-COMP:9707"/>
        <dbReference type="ChEBI" id="CHEBI:15378"/>
        <dbReference type="ChEBI" id="CHEBI:30616"/>
        <dbReference type="ChEBI" id="CHEBI:33019"/>
        <dbReference type="ChEBI" id="CHEBI:58315"/>
        <dbReference type="ChEBI" id="CHEBI:78442"/>
        <dbReference type="ChEBI" id="CHEBI:78536"/>
        <dbReference type="ChEBI" id="CHEBI:456215"/>
        <dbReference type="EC" id="6.1.1.1"/>
    </reaction>
</comment>
<reference evidence="13" key="2">
    <citation type="journal article" date="2018" name="Nat. Microbiol.">
        <title>Leveraging single-cell genomics to expand the fungal tree of life.</title>
        <authorList>
            <person name="Ahrendt S.R."/>
            <person name="Quandt C.A."/>
            <person name="Ciobanu D."/>
            <person name="Clum A."/>
            <person name="Salamov A."/>
            <person name="Andreopoulos B."/>
            <person name="Cheng J.F."/>
            <person name="Woyke T."/>
            <person name="Pelin A."/>
            <person name="Henrissat B."/>
            <person name="Reynolds N.K."/>
            <person name="Benny G.L."/>
            <person name="Smith M.E."/>
            <person name="James T.Y."/>
            <person name="Grigoriev I.V."/>
        </authorList>
    </citation>
    <scope>NUCLEOTIDE SEQUENCE [LARGE SCALE GENOMIC DNA]</scope>
    <source>
        <strain evidence="13">CSF55</strain>
    </source>
</reference>
<dbReference type="PANTHER" id="PTHR11766">
    <property type="entry name" value="TYROSYL-TRNA SYNTHETASE"/>
    <property type="match status" value="1"/>
</dbReference>
<dbReference type="STRING" id="988480.A0A075AWW1"/>
<dbReference type="InterPro" id="IPR002307">
    <property type="entry name" value="Tyr-tRNA-ligase"/>
</dbReference>
<evidence type="ECO:0000256" key="1">
    <source>
        <dbReference type="ARBA" id="ARBA00013160"/>
    </source>
</evidence>
<dbReference type="Proteomes" id="UP000030755">
    <property type="component" value="Unassembled WGS sequence"/>
</dbReference>
<dbReference type="CDD" id="cd00805">
    <property type="entry name" value="TyrRS_core"/>
    <property type="match status" value="1"/>
</dbReference>
<dbReference type="GO" id="GO:0004831">
    <property type="term" value="F:tyrosine-tRNA ligase activity"/>
    <property type="evidence" value="ECO:0007669"/>
    <property type="project" value="UniProtKB-EC"/>
</dbReference>
<name>A0A075AWW1_ROZAC</name>
<reference evidence="10 12" key="1">
    <citation type="journal article" date="2013" name="Curr. Biol.">
        <title>Shared signatures of parasitism and phylogenomics unite Cryptomycota and microsporidia.</title>
        <authorList>
            <person name="James T.Y."/>
            <person name="Pelin A."/>
            <person name="Bonen L."/>
            <person name="Ahrendt S."/>
            <person name="Sain D."/>
            <person name="Corradi N."/>
            <person name="Stajich J.E."/>
        </authorList>
    </citation>
    <scope>NUCLEOTIDE SEQUENCE [LARGE SCALE GENOMIC DNA]</scope>
    <source>
        <strain evidence="10">CSF55</strain>
        <strain evidence="10">CSF55</strain>
    </source>
</reference>
<protein>
    <recommendedName>
        <fullName evidence="1 9">Tyrosine--tRNA ligase</fullName>
        <ecNumber evidence="1 9">6.1.1.1</ecNumber>
    </recommendedName>
    <alternativeName>
        <fullName evidence="7 9">Tyrosyl-tRNA synthetase</fullName>
    </alternativeName>
</protein>
<accession>A0A075AWW1</accession>
<dbReference type="GO" id="GO:0005739">
    <property type="term" value="C:mitochondrion"/>
    <property type="evidence" value="ECO:0007669"/>
    <property type="project" value="EnsemblFungi"/>
</dbReference>
<dbReference type="GO" id="GO:0070184">
    <property type="term" value="P:mitochondrial tyrosyl-tRNA aminoacylation"/>
    <property type="evidence" value="ECO:0007669"/>
    <property type="project" value="EnsemblFungi"/>
</dbReference>
<evidence type="ECO:0000313" key="13">
    <source>
        <dbReference type="Proteomes" id="UP000281549"/>
    </source>
</evidence>
<organism evidence="10 12">
    <name type="scientific">Rozella allomycis (strain CSF55)</name>
    <dbReference type="NCBI Taxonomy" id="988480"/>
    <lineage>
        <taxon>Eukaryota</taxon>
        <taxon>Fungi</taxon>
        <taxon>Fungi incertae sedis</taxon>
        <taxon>Cryptomycota</taxon>
        <taxon>Cryptomycota incertae sedis</taxon>
        <taxon>Rozella</taxon>
    </lineage>
</organism>
<evidence type="ECO:0000313" key="12">
    <source>
        <dbReference type="Proteomes" id="UP000030755"/>
    </source>
</evidence>
<dbReference type="GO" id="GO:0005524">
    <property type="term" value="F:ATP binding"/>
    <property type="evidence" value="ECO:0007669"/>
    <property type="project" value="UniProtKB-KW"/>
</dbReference>
<dbReference type="Gene3D" id="1.10.240.10">
    <property type="entry name" value="Tyrosyl-Transfer RNA Synthetase"/>
    <property type="match status" value="1"/>
</dbReference>
<evidence type="ECO:0000256" key="6">
    <source>
        <dbReference type="ARBA" id="ARBA00023146"/>
    </source>
</evidence>
<keyword evidence="3 9" id="KW-0547">Nucleotide-binding</keyword>
<dbReference type="EMBL" id="KE560937">
    <property type="protein sequence ID" value="EPZ34599.1"/>
    <property type="molecule type" value="Genomic_DNA"/>
</dbReference>
<dbReference type="Proteomes" id="UP000281549">
    <property type="component" value="Unassembled WGS sequence"/>
</dbReference>
<dbReference type="EMBL" id="ML004946">
    <property type="protein sequence ID" value="RKP21543.1"/>
    <property type="molecule type" value="Genomic_DNA"/>
</dbReference>
<evidence type="ECO:0000256" key="9">
    <source>
        <dbReference type="RuleBase" id="RU361234"/>
    </source>
</evidence>
<dbReference type="InterPro" id="IPR002305">
    <property type="entry name" value="aa-tRNA-synth_Ic"/>
</dbReference>
<dbReference type="GO" id="GO:0005829">
    <property type="term" value="C:cytosol"/>
    <property type="evidence" value="ECO:0007669"/>
    <property type="project" value="TreeGrafter"/>
</dbReference>
<dbReference type="EC" id="6.1.1.1" evidence="1 9"/>
<dbReference type="Pfam" id="PF00579">
    <property type="entry name" value="tRNA-synt_1b"/>
    <property type="match status" value="1"/>
</dbReference>